<dbReference type="EMBL" id="JAACJN010000010">
    <property type="protein sequence ID" value="KAF5391277.1"/>
    <property type="molecule type" value="Genomic_DNA"/>
</dbReference>
<gene>
    <name evidence="2" type="ORF">D9757_001969</name>
</gene>
<reference evidence="2 3" key="1">
    <citation type="journal article" date="2020" name="ISME J.">
        <title>Uncovering the hidden diversity of litter-decomposition mechanisms in mushroom-forming fungi.</title>
        <authorList>
            <person name="Floudas D."/>
            <person name="Bentzer J."/>
            <person name="Ahren D."/>
            <person name="Johansson T."/>
            <person name="Persson P."/>
            <person name="Tunlid A."/>
        </authorList>
    </citation>
    <scope>NUCLEOTIDE SEQUENCE [LARGE SCALE GENOMIC DNA]</scope>
    <source>
        <strain evidence="2 3">CBS 406.79</strain>
    </source>
</reference>
<feature type="compositionally biased region" description="Polar residues" evidence="1">
    <location>
        <begin position="128"/>
        <end position="141"/>
    </location>
</feature>
<comment type="caution">
    <text evidence="2">The sequence shown here is derived from an EMBL/GenBank/DDBJ whole genome shotgun (WGS) entry which is preliminary data.</text>
</comment>
<feature type="region of interest" description="Disordered" evidence="1">
    <location>
        <begin position="88"/>
        <end position="157"/>
    </location>
</feature>
<proteinExistence type="predicted"/>
<dbReference type="Proteomes" id="UP000518752">
    <property type="component" value="Unassembled WGS sequence"/>
</dbReference>
<evidence type="ECO:0000313" key="2">
    <source>
        <dbReference type="EMBL" id="KAF5391277.1"/>
    </source>
</evidence>
<organism evidence="2 3">
    <name type="scientific">Collybiopsis confluens</name>
    <dbReference type="NCBI Taxonomy" id="2823264"/>
    <lineage>
        <taxon>Eukaryota</taxon>
        <taxon>Fungi</taxon>
        <taxon>Dikarya</taxon>
        <taxon>Basidiomycota</taxon>
        <taxon>Agaricomycotina</taxon>
        <taxon>Agaricomycetes</taxon>
        <taxon>Agaricomycetidae</taxon>
        <taxon>Agaricales</taxon>
        <taxon>Marasmiineae</taxon>
        <taxon>Omphalotaceae</taxon>
        <taxon>Collybiopsis</taxon>
    </lineage>
</organism>
<sequence length="184" mass="20158">MHPSSVLCWPLPSNSIQRDSPSSRLQSPFQLASPAQIIETPASGSSSRPSQRRRHCLRTDCPIQSSSSSTHSFDSLSWISLMDSSPEEHGLTDIADLSQLPDHSSSAAGPVRRRKISFHRTSPLRAASGSSKQSAHLSSILRQRPIPTPSSPRPRFARSPIIFHDLMPLFTCDTRNSTPSSATY</sequence>
<dbReference type="OrthoDB" id="3204463at2759"/>
<evidence type="ECO:0000313" key="3">
    <source>
        <dbReference type="Proteomes" id="UP000518752"/>
    </source>
</evidence>
<keyword evidence="3" id="KW-1185">Reference proteome</keyword>
<evidence type="ECO:0000256" key="1">
    <source>
        <dbReference type="SAM" id="MobiDB-lite"/>
    </source>
</evidence>
<feature type="compositionally biased region" description="Polar residues" evidence="1">
    <location>
        <begin position="12"/>
        <end position="30"/>
    </location>
</feature>
<dbReference type="AlphaFoldDB" id="A0A8H5HXI4"/>
<name>A0A8H5HXI4_9AGAR</name>
<feature type="region of interest" description="Disordered" evidence="1">
    <location>
        <begin position="11"/>
        <end position="71"/>
    </location>
</feature>
<accession>A0A8H5HXI4</accession>
<protein>
    <submittedName>
        <fullName evidence="2">Uncharacterized protein</fullName>
    </submittedName>
</protein>